<dbReference type="InterPro" id="IPR006311">
    <property type="entry name" value="TAT_signal"/>
</dbReference>
<reference evidence="5 6" key="1">
    <citation type="journal article" date="2019" name="Int. J. Syst. Evol. Microbiol.">
        <title>The Global Catalogue of Microorganisms (GCM) 10K type strain sequencing project: providing services to taxonomists for standard genome sequencing and annotation.</title>
        <authorList>
            <consortium name="The Broad Institute Genomics Platform"/>
            <consortium name="The Broad Institute Genome Sequencing Center for Infectious Disease"/>
            <person name="Wu L."/>
            <person name="Ma J."/>
        </authorList>
    </citation>
    <scope>NUCLEOTIDE SEQUENCE [LARGE SCALE GENOMIC DNA]</scope>
    <source>
        <strain evidence="5 6">CGMCC 1.12237</strain>
    </source>
</reference>
<dbReference type="Proteomes" id="UP001596201">
    <property type="component" value="Unassembled WGS sequence"/>
</dbReference>
<feature type="region of interest" description="Disordered" evidence="4">
    <location>
        <begin position="38"/>
        <end position="61"/>
    </location>
</feature>
<dbReference type="InterPro" id="IPR006059">
    <property type="entry name" value="SBP"/>
</dbReference>
<dbReference type="PANTHER" id="PTHR43649:SF31">
    <property type="entry name" value="SN-GLYCEROL-3-PHOSPHATE-BINDING PERIPLASMIC PROTEIN UGPB"/>
    <property type="match status" value="1"/>
</dbReference>
<evidence type="ECO:0000256" key="2">
    <source>
        <dbReference type="ARBA" id="ARBA00022448"/>
    </source>
</evidence>
<dbReference type="Pfam" id="PF01547">
    <property type="entry name" value="SBP_bac_1"/>
    <property type="match status" value="1"/>
</dbReference>
<keyword evidence="6" id="KW-1185">Reference proteome</keyword>
<name>A0ABD5RFR6_9EURY</name>
<dbReference type="PROSITE" id="PS51318">
    <property type="entry name" value="TAT"/>
    <property type="match status" value="1"/>
</dbReference>
<dbReference type="CDD" id="cd14748">
    <property type="entry name" value="PBP2_UgpB"/>
    <property type="match status" value="1"/>
</dbReference>
<keyword evidence="2" id="KW-0813">Transport</keyword>
<evidence type="ECO:0000313" key="5">
    <source>
        <dbReference type="EMBL" id="MFC5368710.1"/>
    </source>
</evidence>
<accession>A0ABD5RFR6</accession>
<proteinExistence type="predicted"/>
<evidence type="ECO:0000256" key="4">
    <source>
        <dbReference type="SAM" id="MobiDB-lite"/>
    </source>
</evidence>
<organism evidence="5 6">
    <name type="scientific">Salinirubrum litoreum</name>
    <dbReference type="NCBI Taxonomy" id="1126234"/>
    <lineage>
        <taxon>Archaea</taxon>
        <taxon>Methanobacteriati</taxon>
        <taxon>Methanobacteriota</taxon>
        <taxon>Stenosarchaea group</taxon>
        <taxon>Halobacteria</taxon>
        <taxon>Halobacteriales</taxon>
        <taxon>Haloferacaceae</taxon>
        <taxon>Salinirubrum</taxon>
    </lineage>
</organism>
<dbReference type="SUPFAM" id="SSF53850">
    <property type="entry name" value="Periplasmic binding protein-like II"/>
    <property type="match status" value="1"/>
</dbReference>
<evidence type="ECO:0000256" key="3">
    <source>
        <dbReference type="ARBA" id="ARBA00022729"/>
    </source>
</evidence>
<evidence type="ECO:0000313" key="6">
    <source>
        <dbReference type="Proteomes" id="UP001596201"/>
    </source>
</evidence>
<comment type="subcellular location">
    <subcellularLocation>
        <location evidence="1">Cell envelope</location>
    </subcellularLocation>
</comment>
<evidence type="ECO:0000256" key="1">
    <source>
        <dbReference type="ARBA" id="ARBA00004196"/>
    </source>
</evidence>
<sequence>MTGDATQTGQITRRRLVEGVGASALTAALAGCLGGGGGGSDPTATDGGGGSTDATTTQVPQRQIQLSGWTSNQEEKQLLSDLVGTFEESHDNVDVDYSPVESKYKQKLKTQLGAGNAPDVFYVDAKYFGSFASQGALLSLDSMVESGQIDTDAFFQPLLDAFRFDGTLYGVPKDFSTLGLYSNTALFEEAGANPEPATWSELRTSLQTVVDETDVKSGMIEYANARWWKALIYQNGGQIMSDDGSEAVFASDAGVEALQYMVDLKKDGLLSVPSELGADWHGQALGNGEVASAVIGPWAIPYLRGNHSEVNEATDVFHLPIPEGGEKGTAAYTVSYSVSANTSAPGAAQTLVSALTDSEGMARWAEKGVALSARPAHAELEFYQNNPRYRTHLEAGEWSHPVAYGAQSEAVINRLHPQLEGAMLEEKSPREALETAQSTINDEVLN</sequence>
<feature type="compositionally biased region" description="Gly residues" evidence="4">
    <location>
        <begin position="38"/>
        <end position="51"/>
    </location>
</feature>
<dbReference type="Gene3D" id="3.40.190.10">
    <property type="entry name" value="Periplasmic binding protein-like II"/>
    <property type="match status" value="2"/>
</dbReference>
<comment type="caution">
    <text evidence="5">The sequence shown here is derived from an EMBL/GenBank/DDBJ whole genome shotgun (WGS) entry which is preliminary data.</text>
</comment>
<dbReference type="EMBL" id="JBHSKX010000004">
    <property type="protein sequence ID" value="MFC5368710.1"/>
    <property type="molecule type" value="Genomic_DNA"/>
</dbReference>
<gene>
    <name evidence="5" type="ORF">ACFPJ5_17445</name>
</gene>
<protein>
    <submittedName>
        <fullName evidence="5">ABC transporter substrate-binding protein</fullName>
    </submittedName>
</protein>
<dbReference type="RefSeq" id="WP_227231281.1">
    <property type="nucleotide sequence ID" value="NZ_JAJCVJ010000003.1"/>
</dbReference>
<keyword evidence="3" id="KW-0732">Signal</keyword>
<dbReference type="InterPro" id="IPR050490">
    <property type="entry name" value="Bact_solute-bd_prot1"/>
</dbReference>
<dbReference type="AlphaFoldDB" id="A0ABD5RFR6"/>
<dbReference type="PANTHER" id="PTHR43649">
    <property type="entry name" value="ARABINOSE-BINDING PROTEIN-RELATED"/>
    <property type="match status" value="1"/>
</dbReference>